<dbReference type="SUPFAM" id="SSF51735">
    <property type="entry name" value="NAD(P)-binding Rossmann-fold domains"/>
    <property type="match status" value="1"/>
</dbReference>
<dbReference type="SUPFAM" id="SSF52283">
    <property type="entry name" value="Formate/glycerate dehydrogenase catalytic domain-like"/>
    <property type="match status" value="1"/>
</dbReference>
<dbReference type="InterPro" id="IPR029752">
    <property type="entry name" value="D-isomer_DH_CS1"/>
</dbReference>
<gene>
    <name evidence="8" type="ORF">SAMN05443144_1464</name>
</gene>
<dbReference type="PANTHER" id="PTHR42789">
    <property type="entry name" value="D-ISOMER SPECIFIC 2-HYDROXYACID DEHYDROGENASE FAMILY PROTEIN (AFU_ORTHOLOGUE AFUA_6G10090)"/>
    <property type="match status" value="1"/>
</dbReference>
<organism evidence="8 9">
    <name type="scientific">Fodinibius roseus</name>
    <dbReference type="NCBI Taxonomy" id="1194090"/>
    <lineage>
        <taxon>Bacteria</taxon>
        <taxon>Pseudomonadati</taxon>
        <taxon>Balneolota</taxon>
        <taxon>Balneolia</taxon>
        <taxon>Balneolales</taxon>
        <taxon>Balneolaceae</taxon>
        <taxon>Fodinibius</taxon>
    </lineage>
</organism>
<protein>
    <submittedName>
        <fullName evidence="8">D-3-phosphoglycerate dehydrogenase</fullName>
    </submittedName>
</protein>
<evidence type="ECO:0000313" key="9">
    <source>
        <dbReference type="Proteomes" id="UP000184041"/>
    </source>
</evidence>
<comment type="similarity">
    <text evidence="1 5">Belongs to the D-isomer specific 2-hydroxyacid dehydrogenase family.</text>
</comment>
<dbReference type="EMBL" id="FQUS01000046">
    <property type="protein sequence ID" value="SHG69155.1"/>
    <property type="molecule type" value="Genomic_DNA"/>
</dbReference>
<keyword evidence="2" id="KW-0028">Amino-acid biosynthesis</keyword>
<dbReference type="RefSeq" id="WP_073068688.1">
    <property type="nucleotide sequence ID" value="NZ_FQUS01000046.1"/>
</dbReference>
<dbReference type="STRING" id="1194090.SAMN05443144_1464"/>
<feature type="domain" description="D-isomer specific 2-hydroxyacid dehydrogenase catalytic" evidence="6">
    <location>
        <begin position="6"/>
        <end position="317"/>
    </location>
</feature>
<dbReference type="GO" id="GO:0051287">
    <property type="term" value="F:NAD binding"/>
    <property type="evidence" value="ECO:0007669"/>
    <property type="project" value="InterPro"/>
</dbReference>
<dbReference type="AlphaFoldDB" id="A0A1M5LVW5"/>
<dbReference type="Pfam" id="PF00389">
    <property type="entry name" value="2-Hacid_dh"/>
    <property type="match status" value="1"/>
</dbReference>
<dbReference type="PANTHER" id="PTHR42789:SF1">
    <property type="entry name" value="D-ISOMER SPECIFIC 2-HYDROXYACID DEHYDROGENASE FAMILY PROTEIN (AFU_ORTHOLOGUE AFUA_6G10090)"/>
    <property type="match status" value="1"/>
</dbReference>
<dbReference type="FunFam" id="3.40.50.720:FF:000203">
    <property type="entry name" value="D-3-phosphoglycerate dehydrogenase (SerA)"/>
    <property type="match status" value="1"/>
</dbReference>
<name>A0A1M5LVW5_9BACT</name>
<keyword evidence="4" id="KW-0520">NAD</keyword>
<dbReference type="InterPro" id="IPR029753">
    <property type="entry name" value="D-isomer_DH_CS"/>
</dbReference>
<reference evidence="8 9" key="1">
    <citation type="submission" date="2016-11" db="EMBL/GenBank/DDBJ databases">
        <authorList>
            <person name="Jaros S."/>
            <person name="Januszkiewicz K."/>
            <person name="Wedrychowicz H."/>
        </authorList>
    </citation>
    <scope>NUCLEOTIDE SEQUENCE [LARGE SCALE GENOMIC DNA]</scope>
    <source>
        <strain evidence="8 9">DSM 21986</strain>
    </source>
</reference>
<dbReference type="Proteomes" id="UP000184041">
    <property type="component" value="Unassembled WGS sequence"/>
</dbReference>
<sequence length="328" mass="36264">MTKPAILITENINGRWIKELKTRFTVRIEQNLWKSPDKLKNILPDYSAVIVRNQTHLSKKILVKGTKLQIIGRAGAGLDNIDVDVASQKGIVVSNTPDQNSISVAELTLGMMLSLARKLKPAHDHVLEDGWQRQRFMGTELYDKNLGVIGLGRIGFLTSLRANALGMNILAHDIYVSPDAASVTETHAELVGLEELLNQADFISCHLPLTPETKHFFNYEQFCRMKSTAFFLNLSRGKVVDEEGLIRALQEGEIGGAGLDVREKEPPEKGPLSRMDNVILTPHIAAFTQEAQERVTSAVCKDVTSVLEGDAAKNFVNFPKPKSSQALI</sequence>
<evidence type="ECO:0000256" key="2">
    <source>
        <dbReference type="ARBA" id="ARBA00022605"/>
    </source>
</evidence>
<dbReference type="PROSITE" id="PS00065">
    <property type="entry name" value="D_2_HYDROXYACID_DH_1"/>
    <property type="match status" value="1"/>
</dbReference>
<accession>A0A1M5LVW5</accession>
<evidence type="ECO:0000256" key="3">
    <source>
        <dbReference type="ARBA" id="ARBA00023002"/>
    </source>
</evidence>
<evidence type="ECO:0000259" key="7">
    <source>
        <dbReference type="Pfam" id="PF02826"/>
    </source>
</evidence>
<dbReference type="CDD" id="cd12173">
    <property type="entry name" value="PGDH_4"/>
    <property type="match status" value="1"/>
</dbReference>
<evidence type="ECO:0000256" key="4">
    <source>
        <dbReference type="ARBA" id="ARBA00023027"/>
    </source>
</evidence>
<dbReference type="GO" id="GO:0008652">
    <property type="term" value="P:amino acid biosynthetic process"/>
    <property type="evidence" value="ECO:0007669"/>
    <property type="project" value="UniProtKB-KW"/>
</dbReference>
<evidence type="ECO:0000256" key="5">
    <source>
        <dbReference type="RuleBase" id="RU003719"/>
    </source>
</evidence>
<proteinExistence type="inferred from homology"/>
<dbReference type="Gene3D" id="3.40.50.720">
    <property type="entry name" value="NAD(P)-binding Rossmann-like Domain"/>
    <property type="match status" value="2"/>
</dbReference>
<dbReference type="InterPro" id="IPR006140">
    <property type="entry name" value="D-isomer_DH_NAD-bd"/>
</dbReference>
<evidence type="ECO:0000259" key="6">
    <source>
        <dbReference type="Pfam" id="PF00389"/>
    </source>
</evidence>
<dbReference type="OrthoDB" id="1522997at2"/>
<keyword evidence="9" id="KW-1185">Reference proteome</keyword>
<evidence type="ECO:0000313" key="8">
    <source>
        <dbReference type="EMBL" id="SHG69155.1"/>
    </source>
</evidence>
<dbReference type="GO" id="GO:0016616">
    <property type="term" value="F:oxidoreductase activity, acting on the CH-OH group of donors, NAD or NADP as acceptor"/>
    <property type="evidence" value="ECO:0007669"/>
    <property type="project" value="InterPro"/>
</dbReference>
<dbReference type="PROSITE" id="PS00671">
    <property type="entry name" value="D_2_HYDROXYACID_DH_3"/>
    <property type="match status" value="1"/>
</dbReference>
<keyword evidence="3 5" id="KW-0560">Oxidoreductase</keyword>
<dbReference type="InterPro" id="IPR036291">
    <property type="entry name" value="NAD(P)-bd_dom_sf"/>
</dbReference>
<dbReference type="InterPro" id="IPR050857">
    <property type="entry name" value="D-2-hydroxyacid_DH"/>
</dbReference>
<feature type="domain" description="D-isomer specific 2-hydroxyacid dehydrogenase NAD-binding" evidence="7">
    <location>
        <begin position="109"/>
        <end position="285"/>
    </location>
</feature>
<dbReference type="InterPro" id="IPR006139">
    <property type="entry name" value="D-isomer_2_OHA_DH_cat_dom"/>
</dbReference>
<dbReference type="Pfam" id="PF02826">
    <property type="entry name" value="2-Hacid_dh_C"/>
    <property type="match status" value="1"/>
</dbReference>
<evidence type="ECO:0000256" key="1">
    <source>
        <dbReference type="ARBA" id="ARBA00005854"/>
    </source>
</evidence>